<evidence type="ECO:0000313" key="2">
    <source>
        <dbReference type="Proteomes" id="UP000316213"/>
    </source>
</evidence>
<dbReference type="Proteomes" id="UP000316213">
    <property type="component" value="Unassembled WGS sequence"/>
</dbReference>
<name>A0A5C6ADP4_9BACT</name>
<gene>
    <name evidence="1" type="ORF">Pla100_23310</name>
</gene>
<accession>A0A5C6ADP4</accession>
<dbReference type="AlphaFoldDB" id="A0A5C6ADP4"/>
<dbReference type="EMBL" id="SJPM01000004">
    <property type="protein sequence ID" value="TWT97181.1"/>
    <property type="molecule type" value="Genomic_DNA"/>
</dbReference>
<proteinExistence type="predicted"/>
<comment type="caution">
    <text evidence="1">The sequence shown here is derived from an EMBL/GenBank/DDBJ whole genome shotgun (WGS) entry which is preliminary data.</text>
</comment>
<evidence type="ECO:0000313" key="1">
    <source>
        <dbReference type="EMBL" id="TWT97181.1"/>
    </source>
</evidence>
<reference evidence="1 2" key="1">
    <citation type="submission" date="2019-02" db="EMBL/GenBank/DDBJ databases">
        <title>Deep-cultivation of Planctomycetes and their phenomic and genomic characterization uncovers novel biology.</title>
        <authorList>
            <person name="Wiegand S."/>
            <person name="Jogler M."/>
            <person name="Boedeker C."/>
            <person name="Pinto D."/>
            <person name="Vollmers J."/>
            <person name="Rivas-Marin E."/>
            <person name="Kohn T."/>
            <person name="Peeters S.H."/>
            <person name="Heuer A."/>
            <person name="Rast P."/>
            <person name="Oberbeckmann S."/>
            <person name="Bunk B."/>
            <person name="Jeske O."/>
            <person name="Meyerdierks A."/>
            <person name="Storesund J.E."/>
            <person name="Kallscheuer N."/>
            <person name="Luecker S."/>
            <person name="Lage O.M."/>
            <person name="Pohl T."/>
            <person name="Merkel B.J."/>
            <person name="Hornburger P."/>
            <person name="Mueller R.-W."/>
            <person name="Bruemmer F."/>
            <person name="Labrenz M."/>
            <person name="Spormann A.M."/>
            <person name="Op Den Camp H."/>
            <person name="Overmann J."/>
            <person name="Amann R."/>
            <person name="Jetten M.S.M."/>
            <person name="Mascher T."/>
            <person name="Medema M.H."/>
            <person name="Devos D.P."/>
            <person name="Kaster A.-K."/>
            <person name="Ovreas L."/>
            <person name="Rohde M."/>
            <person name="Galperin M.Y."/>
            <person name="Jogler C."/>
        </authorList>
    </citation>
    <scope>NUCLEOTIDE SEQUENCE [LARGE SCALE GENOMIC DNA]</scope>
    <source>
        <strain evidence="1 2">Pla100</strain>
    </source>
</reference>
<protein>
    <submittedName>
        <fullName evidence="1">Uncharacterized protein</fullName>
    </submittedName>
</protein>
<keyword evidence="2" id="KW-1185">Reference proteome</keyword>
<sequence>MVSISSHLLILGLTIITLYSIHRGFDVEFMGFGIRLKASQPKRPLTKK</sequence>
<organism evidence="1 2">
    <name type="scientific">Neorhodopirellula pilleata</name>
    <dbReference type="NCBI Taxonomy" id="2714738"/>
    <lineage>
        <taxon>Bacteria</taxon>
        <taxon>Pseudomonadati</taxon>
        <taxon>Planctomycetota</taxon>
        <taxon>Planctomycetia</taxon>
        <taxon>Pirellulales</taxon>
        <taxon>Pirellulaceae</taxon>
        <taxon>Neorhodopirellula</taxon>
    </lineage>
</organism>